<keyword evidence="1" id="KW-0812">Transmembrane</keyword>
<dbReference type="EMBL" id="JADQTO010000016">
    <property type="protein sequence ID" value="MBG0565632.1"/>
    <property type="molecule type" value="Genomic_DNA"/>
</dbReference>
<gene>
    <name evidence="2" type="ORF">I4J89_29685</name>
</gene>
<dbReference type="Pfam" id="PF20444">
    <property type="entry name" value="DUF6703"/>
    <property type="match status" value="1"/>
</dbReference>
<accession>A0A931G0D1</accession>
<feature type="transmembrane region" description="Helical" evidence="1">
    <location>
        <begin position="12"/>
        <end position="39"/>
    </location>
</feature>
<keyword evidence="1" id="KW-0472">Membrane</keyword>
<feature type="transmembrane region" description="Helical" evidence="1">
    <location>
        <begin position="59"/>
        <end position="76"/>
    </location>
</feature>
<keyword evidence="3" id="KW-1185">Reference proteome</keyword>
<evidence type="ECO:0000313" key="2">
    <source>
        <dbReference type="EMBL" id="MBG0565632.1"/>
    </source>
</evidence>
<organism evidence="2 3">
    <name type="scientific">Actinoplanes aureus</name>
    <dbReference type="NCBI Taxonomy" id="2792083"/>
    <lineage>
        <taxon>Bacteria</taxon>
        <taxon>Bacillati</taxon>
        <taxon>Actinomycetota</taxon>
        <taxon>Actinomycetes</taxon>
        <taxon>Micromonosporales</taxon>
        <taxon>Micromonosporaceae</taxon>
        <taxon>Actinoplanes</taxon>
    </lineage>
</organism>
<comment type="caution">
    <text evidence="2">The sequence shown here is derived from an EMBL/GenBank/DDBJ whole genome shotgun (WGS) entry which is preliminary data.</text>
</comment>
<protein>
    <submittedName>
        <fullName evidence="2">Uncharacterized protein</fullName>
    </submittedName>
</protein>
<reference evidence="2" key="1">
    <citation type="submission" date="2020-11" db="EMBL/GenBank/DDBJ databases">
        <title>Isolation and identification of active actinomycetes.</title>
        <authorList>
            <person name="Sun X."/>
        </authorList>
    </citation>
    <scope>NUCLEOTIDE SEQUENCE</scope>
    <source>
        <strain evidence="2">NEAU-A11</strain>
    </source>
</reference>
<dbReference type="InterPro" id="IPR046549">
    <property type="entry name" value="DUF6703"/>
</dbReference>
<proteinExistence type="predicted"/>
<keyword evidence="1" id="KW-1133">Transmembrane helix</keyword>
<sequence>MRRLSRVSPTAAFVGALVLLLAGLFLPGIIGALLLGMLAAGLGALTFTTWPVQSPPTRVVRVVLLTLLLVAAVSKAL</sequence>
<dbReference type="AlphaFoldDB" id="A0A931G0D1"/>
<evidence type="ECO:0000256" key="1">
    <source>
        <dbReference type="SAM" id="Phobius"/>
    </source>
</evidence>
<dbReference type="Proteomes" id="UP000598146">
    <property type="component" value="Unassembled WGS sequence"/>
</dbReference>
<evidence type="ECO:0000313" key="3">
    <source>
        <dbReference type="Proteomes" id="UP000598146"/>
    </source>
</evidence>
<name>A0A931G0D1_9ACTN</name>